<feature type="domain" description="Bacterial transcriptional activator" evidence="1">
    <location>
        <begin position="102"/>
        <end position="258"/>
    </location>
</feature>
<organism evidence="2 3">
    <name type="scientific">Thermanaerothrix daxensis</name>
    <dbReference type="NCBI Taxonomy" id="869279"/>
    <lineage>
        <taxon>Bacteria</taxon>
        <taxon>Bacillati</taxon>
        <taxon>Chloroflexota</taxon>
        <taxon>Anaerolineae</taxon>
        <taxon>Anaerolineales</taxon>
        <taxon>Anaerolineaceae</taxon>
        <taxon>Thermanaerothrix</taxon>
    </lineage>
</organism>
<dbReference type="SMART" id="SM01043">
    <property type="entry name" value="BTAD"/>
    <property type="match status" value="1"/>
</dbReference>
<dbReference type="SUPFAM" id="SSF48452">
    <property type="entry name" value="TPR-like"/>
    <property type="match status" value="1"/>
</dbReference>
<keyword evidence="3" id="KW-1185">Reference proteome</keyword>
<accession>A0A0P6XIH6</accession>
<dbReference type="Gene3D" id="1.10.10.10">
    <property type="entry name" value="Winged helix-like DNA-binding domain superfamily/Winged helix DNA-binding domain"/>
    <property type="match status" value="1"/>
</dbReference>
<sequence>MEPEILPPLRILLLGPPQIEYGGHPLRIQRRLLRTLLFYLATQADPVGRQTLLDLFWPDEDQEDGRRHLREVLSKLRTALPLPTLIHTTQDLVWLDRAQVYVDVREFQTLMHQARIYLKLPLAAPLPEAVYQRLCKAVNLWRGQRFLAGVELPSTEAFDEWLTYTSAALESALMTALEVLAEHAALSGDLDEAIHWARRALQMDESHWRLRARMIGWLCDLGQYAAAQEECERVQNDLAAEGINEVPEEFQSLCQRLHLALRQPRPPEPAPWFSLRTLHVPFVGRDEVLDALRTLALQGGVAMLWGRQAAVKVA</sequence>
<dbReference type="InterPro" id="IPR005158">
    <property type="entry name" value="BTAD"/>
</dbReference>
<dbReference type="InterPro" id="IPR016032">
    <property type="entry name" value="Sig_transdc_resp-reg_C-effctor"/>
</dbReference>
<dbReference type="InterPro" id="IPR036388">
    <property type="entry name" value="WH-like_DNA-bd_sf"/>
</dbReference>
<dbReference type="SUPFAM" id="SSF46894">
    <property type="entry name" value="C-terminal effector domain of the bipartite response regulators"/>
    <property type="match status" value="1"/>
</dbReference>
<protein>
    <recommendedName>
        <fullName evidence="1">Bacterial transcriptional activator domain-containing protein</fullName>
    </recommendedName>
</protein>
<evidence type="ECO:0000313" key="3">
    <source>
        <dbReference type="Proteomes" id="UP000050544"/>
    </source>
</evidence>
<dbReference type="Pfam" id="PF03704">
    <property type="entry name" value="BTAD"/>
    <property type="match status" value="1"/>
</dbReference>
<dbReference type="OrthoDB" id="53326at2"/>
<gene>
    <name evidence="2" type="ORF">SE15_07055</name>
</gene>
<dbReference type="GO" id="GO:0003677">
    <property type="term" value="F:DNA binding"/>
    <property type="evidence" value="ECO:0007669"/>
    <property type="project" value="InterPro"/>
</dbReference>
<dbReference type="InterPro" id="IPR051677">
    <property type="entry name" value="AfsR-DnrI-RedD_regulator"/>
</dbReference>
<dbReference type="Gene3D" id="1.25.40.10">
    <property type="entry name" value="Tetratricopeptide repeat domain"/>
    <property type="match status" value="1"/>
</dbReference>
<dbReference type="GO" id="GO:0006355">
    <property type="term" value="P:regulation of DNA-templated transcription"/>
    <property type="evidence" value="ECO:0007669"/>
    <property type="project" value="InterPro"/>
</dbReference>
<dbReference type="PANTHER" id="PTHR35807">
    <property type="entry name" value="TRANSCRIPTIONAL REGULATOR REDD-RELATED"/>
    <property type="match status" value="1"/>
</dbReference>
<dbReference type="AlphaFoldDB" id="A0A0P6XIH6"/>
<proteinExistence type="predicted"/>
<evidence type="ECO:0000259" key="1">
    <source>
        <dbReference type="SMART" id="SM01043"/>
    </source>
</evidence>
<dbReference type="Proteomes" id="UP000050544">
    <property type="component" value="Unassembled WGS sequence"/>
</dbReference>
<dbReference type="InterPro" id="IPR011990">
    <property type="entry name" value="TPR-like_helical_dom_sf"/>
</dbReference>
<reference evidence="2 3" key="1">
    <citation type="submission" date="2015-07" db="EMBL/GenBank/DDBJ databases">
        <title>Whole genome sequence of Thermanaerothrix daxensis DSM 23592.</title>
        <authorList>
            <person name="Hemp J."/>
            <person name="Ward L.M."/>
            <person name="Pace L.A."/>
            <person name="Fischer W.W."/>
        </authorList>
    </citation>
    <scope>NUCLEOTIDE SEQUENCE [LARGE SCALE GENOMIC DNA]</scope>
    <source>
        <strain evidence="2 3">GNS-1</strain>
    </source>
</reference>
<evidence type="ECO:0000313" key="2">
    <source>
        <dbReference type="EMBL" id="KPL83428.1"/>
    </source>
</evidence>
<dbReference type="RefSeq" id="WP_054521413.1">
    <property type="nucleotide sequence ID" value="NZ_LGKO01000003.1"/>
</dbReference>
<name>A0A0P6XIH6_9CHLR</name>
<dbReference type="EMBL" id="LGKO01000003">
    <property type="protein sequence ID" value="KPL83428.1"/>
    <property type="molecule type" value="Genomic_DNA"/>
</dbReference>
<comment type="caution">
    <text evidence="2">The sequence shown here is derived from an EMBL/GenBank/DDBJ whole genome shotgun (WGS) entry which is preliminary data.</text>
</comment>
<dbReference type="STRING" id="869279.SE15_07055"/>